<evidence type="ECO:0000313" key="1">
    <source>
        <dbReference type="EMBL" id="KIH49852.1"/>
    </source>
</evidence>
<keyword evidence="2" id="KW-1185">Reference proteome</keyword>
<dbReference type="GO" id="GO:0031297">
    <property type="term" value="P:replication fork processing"/>
    <property type="evidence" value="ECO:0007669"/>
    <property type="project" value="TreeGrafter"/>
</dbReference>
<dbReference type="AlphaFoldDB" id="A0A0C2CJC0"/>
<dbReference type="GO" id="GO:0005634">
    <property type="term" value="C:nucleus"/>
    <property type="evidence" value="ECO:0007669"/>
    <property type="project" value="TreeGrafter"/>
</dbReference>
<dbReference type="GO" id="GO:0044547">
    <property type="term" value="F:DNA topoisomerase binding"/>
    <property type="evidence" value="ECO:0007669"/>
    <property type="project" value="TreeGrafter"/>
</dbReference>
<dbReference type="GO" id="GO:0044774">
    <property type="term" value="P:mitotic DNA integrity checkpoint signaling"/>
    <property type="evidence" value="ECO:0007669"/>
    <property type="project" value="TreeGrafter"/>
</dbReference>
<dbReference type="GO" id="GO:0000793">
    <property type="term" value="C:condensed chromosome"/>
    <property type="evidence" value="ECO:0007669"/>
    <property type="project" value="TreeGrafter"/>
</dbReference>
<accession>A0A0C2CJC0</accession>
<dbReference type="InterPro" id="IPR052709">
    <property type="entry name" value="Transposase-MT_Hybrid"/>
</dbReference>
<dbReference type="GO" id="GO:0000729">
    <property type="term" value="P:DNA double-strand break processing"/>
    <property type="evidence" value="ECO:0007669"/>
    <property type="project" value="TreeGrafter"/>
</dbReference>
<protein>
    <recommendedName>
        <fullName evidence="3">Mos1 transposase HTH domain-containing protein</fullName>
    </recommendedName>
</protein>
<name>A0A0C2CJC0_9BILA</name>
<dbReference type="EMBL" id="KN751692">
    <property type="protein sequence ID" value="KIH49852.1"/>
    <property type="molecule type" value="Genomic_DNA"/>
</dbReference>
<dbReference type="PANTHER" id="PTHR46060:SF2">
    <property type="entry name" value="HISTONE-LYSINE N-METHYLTRANSFERASE SETMAR"/>
    <property type="match status" value="1"/>
</dbReference>
<dbReference type="Proteomes" id="UP000054047">
    <property type="component" value="Unassembled WGS sequence"/>
</dbReference>
<proteinExistence type="predicted"/>
<dbReference type="GO" id="GO:0042800">
    <property type="term" value="F:histone H3K4 methyltransferase activity"/>
    <property type="evidence" value="ECO:0007669"/>
    <property type="project" value="TreeGrafter"/>
</dbReference>
<dbReference type="GO" id="GO:0046975">
    <property type="term" value="F:histone H3K36 methyltransferase activity"/>
    <property type="evidence" value="ECO:0007669"/>
    <property type="project" value="TreeGrafter"/>
</dbReference>
<sequence length="118" mass="13660">MWEVYGENAVRERRTQEWIARSRSGNSDVKDAPRSGWPVAEKVGEILQLVEQDRHASCREMVEEPNMNLMTVSNHLKGAGYKKKLDVWKDVRKSRGLFMRPNISKASIRHRALTSHKT</sequence>
<dbReference type="PANTHER" id="PTHR46060">
    <property type="entry name" value="MARINER MOS1 TRANSPOSASE-LIKE PROTEIN"/>
    <property type="match status" value="1"/>
</dbReference>
<dbReference type="GO" id="GO:0006303">
    <property type="term" value="P:double-strand break repair via nonhomologous end joining"/>
    <property type="evidence" value="ECO:0007669"/>
    <property type="project" value="TreeGrafter"/>
</dbReference>
<dbReference type="GO" id="GO:0000014">
    <property type="term" value="F:single-stranded DNA endodeoxyribonuclease activity"/>
    <property type="evidence" value="ECO:0007669"/>
    <property type="project" value="TreeGrafter"/>
</dbReference>
<evidence type="ECO:0000313" key="2">
    <source>
        <dbReference type="Proteomes" id="UP000054047"/>
    </source>
</evidence>
<dbReference type="GO" id="GO:0003697">
    <property type="term" value="F:single-stranded DNA binding"/>
    <property type="evidence" value="ECO:0007669"/>
    <property type="project" value="TreeGrafter"/>
</dbReference>
<dbReference type="GO" id="GO:0035861">
    <property type="term" value="C:site of double-strand break"/>
    <property type="evidence" value="ECO:0007669"/>
    <property type="project" value="TreeGrafter"/>
</dbReference>
<dbReference type="OrthoDB" id="8056906at2759"/>
<evidence type="ECO:0008006" key="3">
    <source>
        <dbReference type="Google" id="ProtNLM"/>
    </source>
</evidence>
<reference evidence="1 2" key="1">
    <citation type="submission" date="2013-12" db="EMBL/GenBank/DDBJ databases">
        <title>Draft genome of the parsitic nematode Ancylostoma duodenale.</title>
        <authorList>
            <person name="Mitreva M."/>
        </authorList>
    </citation>
    <scope>NUCLEOTIDE SEQUENCE [LARGE SCALE GENOMIC DNA]</scope>
    <source>
        <strain evidence="1 2">Zhejiang</strain>
    </source>
</reference>
<organism evidence="1 2">
    <name type="scientific">Ancylostoma duodenale</name>
    <dbReference type="NCBI Taxonomy" id="51022"/>
    <lineage>
        <taxon>Eukaryota</taxon>
        <taxon>Metazoa</taxon>
        <taxon>Ecdysozoa</taxon>
        <taxon>Nematoda</taxon>
        <taxon>Chromadorea</taxon>
        <taxon>Rhabditida</taxon>
        <taxon>Rhabditina</taxon>
        <taxon>Rhabditomorpha</taxon>
        <taxon>Strongyloidea</taxon>
        <taxon>Ancylostomatidae</taxon>
        <taxon>Ancylostomatinae</taxon>
        <taxon>Ancylostoma</taxon>
    </lineage>
</organism>
<gene>
    <name evidence="1" type="ORF">ANCDUO_20072</name>
</gene>
<dbReference type="GO" id="GO:0003690">
    <property type="term" value="F:double-stranded DNA binding"/>
    <property type="evidence" value="ECO:0007669"/>
    <property type="project" value="TreeGrafter"/>
</dbReference>
<dbReference type="GO" id="GO:0015074">
    <property type="term" value="P:DNA integration"/>
    <property type="evidence" value="ECO:0007669"/>
    <property type="project" value="TreeGrafter"/>
</dbReference>